<comment type="caution">
    <text evidence="1">The sequence shown here is derived from an EMBL/GenBank/DDBJ whole genome shotgun (WGS) entry which is preliminary data.</text>
</comment>
<dbReference type="EMBL" id="AGSI01000010">
    <property type="protein sequence ID" value="EIE22223.1"/>
    <property type="molecule type" value="Genomic_DNA"/>
</dbReference>
<protein>
    <submittedName>
        <fullName evidence="1">Uncharacterized protein</fullName>
    </submittedName>
</protein>
<evidence type="ECO:0000313" key="2">
    <source>
        <dbReference type="Proteomes" id="UP000007264"/>
    </source>
</evidence>
<accession>I0YV04</accession>
<reference evidence="1 2" key="1">
    <citation type="journal article" date="2012" name="Genome Biol.">
        <title>The genome of the polar eukaryotic microalga coccomyxa subellipsoidea reveals traits of cold adaptation.</title>
        <authorList>
            <person name="Blanc G."/>
            <person name="Agarkova I."/>
            <person name="Grimwood J."/>
            <person name="Kuo A."/>
            <person name="Brueggeman A."/>
            <person name="Dunigan D."/>
            <person name="Gurnon J."/>
            <person name="Ladunga I."/>
            <person name="Lindquist E."/>
            <person name="Lucas S."/>
            <person name="Pangilinan J."/>
            <person name="Proschold T."/>
            <person name="Salamov A."/>
            <person name="Schmutz J."/>
            <person name="Weeks D."/>
            <person name="Yamada T."/>
            <person name="Claverie J.M."/>
            <person name="Grigoriev I."/>
            <person name="Van Etten J."/>
            <person name="Lomsadze A."/>
            <person name="Borodovsky M."/>
        </authorList>
    </citation>
    <scope>NUCLEOTIDE SEQUENCE [LARGE SCALE GENOMIC DNA]</scope>
    <source>
        <strain evidence="1 2">C-169</strain>
    </source>
</reference>
<sequence>MQAYLETDPATRTTKDEYIMRYQRFARDDLERALQKYEALHSTIGEDEMKRLKKSEVQFALTVADSLLGRDKLTRALR</sequence>
<dbReference type="AlphaFoldDB" id="I0YV04"/>
<dbReference type="RefSeq" id="XP_005646767.1">
    <property type="nucleotide sequence ID" value="XM_005646710.1"/>
</dbReference>
<evidence type="ECO:0000313" key="1">
    <source>
        <dbReference type="EMBL" id="EIE22223.1"/>
    </source>
</evidence>
<name>I0YV04_COCSC</name>
<gene>
    <name evidence="1" type="ORF">COCSUDRAFT_55919</name>
</gene>
<keyword evidence="2" id="KW-1185">Reference proteome</keyword>
<dbReference type="GeneID" id="17040209"/>
<proteinExistence type="predicted"/>
<dbReference type="KEGG" id="csl:COCSUDRAFT_55919"/>
<dbReference type="OrthoDB" id="10526913at2759"/>
<organism evidence="1 2">
    <name type="scientific">Coccomyxa subellipsoidea (strain C-169)</name>
    <name type="common">Green microalga</name>
    <dbReference type="NCBI Taxonomy" id="574566"/>
    <lineage>
        <taxon>Eukaryota</taxon>
        <taxon>Viridiplantae</taxon>
        <taxon>Chlorophyta</taxon>
        <taxon>core chlorophytes</taxon>
        <taxon>Trebouxiophyceae</taxon>
        <taxon>Trebouxiophyceae incertae sedis</taxon>
        <taxon>Coccomyxaceae</taxon>
        <taxon>Coccomyxa</taxon>
        <taxon>Coccomyxa subellipsoidea</taxon>
    </lineage>
</organism>
<dbReference type="Proteomes" id="UP000007264">
    <property type="component" value="Unassembled WGS sequence"/>
</dbReference>